<dbReference type="Proteomes" id="UP000288227">
    <property type="component" value="Unassembled WGS sequence"/>
</dbReference>
<feature type="transmembrane region" description="Helical" evidence="6">
    <location>
        <begin position="452"/>
        <end position="471"/>
    </location>
</feature>
<dbReference type="GO" id="GO:0015920">
    <property type="term" value="P:lipopolysaccharide transport"/>
    <property type="evidence" value="ECO:0007669"/>
    <property type="project" value="TreeGrafter"/>
</dbReference>
<dbReference type="EMBL" id="BHXQ01000006">
    <property type="protein sequence ID" value="GCC53123.1"/>
    <property type="molecule type" value="Genomic_DNA"/>
</dbReference>
<dbReference type="Pfam" id="PF03739">
    <property type="entry name" value="LptF_LptG"/>
    <property type="match status" value="1"/>
</dbReference>
<proteinExistence type="predicted"/>
<feature type="transmembrane region" description="Helical" evidence="6">
    <location>
        <begin position="99"/>
        <end position="117"/>
    </location>
</feature>
<name>A0A401UE17_9BACT</name>
<gene>
    <name evidence="7" type="ORF">SanaruYs_33660</name>
</gene>
<keyword evidence="4 6" id="KW-1133">Transmembrane helix</keyword>
<evidence type="ECO:0000313" key="8">
    <source>
        <dbReference type="Proteomes" id="UP000288227"/>
    </source>
</evidence>
<dbReference type="GO" id="GO:0043190">
    <property type="term" value="C:ATP-binding cassette (ABC) transporter complex"/>
    <property type="evidence" value="ECO:0007669"/>
    <property type="project" value="TreeGrafter"/>
</dbReference>
<dbReference type="OrthoDB" id="1096108at2"/>
<evidence type="ECO:0000256" key="5">
    <source>
        <dbReference type="ARBA" id="ARBA00023136"/>
    </source>
</evidence>
<evidence type="ECO:0000256" key="3">
    <source>
        <dbReference type="ARBA" id="ARBA00022692"/>
    </source>
</evidence>
<accession>A0A401UE17</accession>
<evidence type="ECO:0000313" key="7">
    <source>
        <dbReference type="EMBL" id="GCC53123.1"/>
    </source>
</evidence>
<protein>
    <submittedName>
        <fullName evidence="7">YjgP/YjgQ family permease</fullName>
    </submittedName>
</protein>
<evidence type="ECO:0000256" key="1">
    <source>
        <dbReference type="ARBA" id="ARBA00004651"/>
    </source>
</evidence>
<evidence type="ECO:0000256" key="2">
    <source>
        <dbReference type="ARBA" id="ARBA00022475"/>
    </source>
</evidence>
<dbReference type="RefSeq" id="WP_127123766.1">
    <property type="nucleotide sequence ID" value="NZ_BHXQ01000006.1"/>
</dbReference>
<dbReference type="PANTHER" id="PTHR33529">
    <property type="entry name" value="SLR0882 PROTEIN-RELATED"/>
    <property type="match status" value="1"/>
</dbReference>
<feature type="transmembrane region" description="Helical" evidence="6">
    <location>
        <begin position="53"/>
        <end position="78"/>
    </location>
</feature>
<reference evidence="7 8" key="1">
    <citation type="submission" date="2018-11" db="EMBL/GenBank/DDBJ databases">
        <title>Chryseotalea sanarue gen. nov., sp., nov., a member of the family Cytophagaceae, isolated from a brackish lake in Hamamatsu Japan.</title>
        <authorList>
            <person name="Maejima Y."/>
            <person name="Iino T."/>
            <person name="Muraguchi Y."/>
            <person name="Fukuda K."/>
            <person name="Ohkuma M."/>
            <person name="Moriuchi R."/>
            <person name="Dohra H."/>
            <person name="Kimbara K."/>
            <person name="Shintani M."/>
        </authorList>
    </citation>
    <scope>NUCLEOTIDE SEQUENCE [LARGE SCALE GENOMIC DNA]</scope>
    <source>
        <strain evidence="7 8">Ys</strain>
    </source>
</reference>
<keyword evidence="5 6" id="KW-0472">Membrane</keyword>
<dbReference type="AlphaFoldDB" id="A0A401UE17"/>
<feature type="transmembrane region" description="Helical" evidence="6">
    <location>
        <begin position="12"/>
        <end position="33"/>
    </location>
</feature>
<keyword evidence="8" id="KW-1185">Reference proteome</keyword>
<feature type="transmembrane region" description="Helical" evidence="6">
    <location>
        <begin position="508"/>
        <end position="529"/>
    </location>
</feature>
<evidence type="ECO:0000256" key="4">
    <source>
        <dbReference type="ARBA" id="ARBA00022989"/>
    </source>
</evidence>
<dbReference type="InterPro" id="IPR005495">
    <property type="entry name" value="LptG/LptF_permease"/>
</dbReference>
<dbReference type="PANTHER" id="PTHR33529:SF6">
    <property type="entry name" value="YJGP_YJGQ FAMILY PERMEASE"/>
    <property type="match status" value="1"/>
</dbReference>
<evidence type="ECO:0000256" key="6">
    <source>
        <dbReference type="SAM" id="Phobius"/>
    </source>
</evidence>
<comment type="subcellular location">
    <subcellularLocation>
        <location evidence="1">Cell membrane</location>
        <topology evidence="1">Multi-pass membrane protein</topology>
    </subcellularLocation>
</comment>
<keyword evidence="3 6" id="KW-0812">Transmembrane</keyword>
<feature type="transmembrane region" description="Helical" evidence="6">
    <location>
        <begin position="478"/>
        <end position="496"/>
    </location>
</feature>
<sequence>MKRLDKFILQSFIGPFILTFLVVVFILLMQHMLKYFDDIIGKGLDWATIGQLLFYFGIFMMPIAMPLAVLLASLITFGNLGEHFELTAIKASGVSLTRILRPIFFFVLFLTSIAFYTNNYLVPNAALEAYSLMYDIKQKKPALEIREGIFYNGIPDVSIKVNEKFTEDDDALKGVIIYDHRKNDGNKQVTVADSGRMSTFNNEQYLKLELFNGYFYDEGSSTERDMTGQSKKNEAPQETLSRTKFSRLQVVFDLSSFALSRTDQRWFQSDRMMRNMGELQSDIDSVNGLVLGQRLSYYKSRPTFFVYYQRHDTIALPEELVLFDLYKDSLAKIENAKLEATAIAATTDSASALEIKAKKNQLTFNKFKSNPKAVSSARKNRTFKPKVVQPLASNDSTKLNIDSLLNIPLTRDHVQAAANYARQTKNQITSSKDYEDNYVKGRTVFEVQWHKILSNSLACIVMFLIGAPLGAIIKRGGLGVPFLVSILFFIVFYLLTMQGEKWAKNGAISAWSGVWAADFILLWIGLFFLRQARVDARLFENDFYMVVLDKLKTKFSKKN</sequence>
<organism evidence="7 8">
    <name type="scientific">Chryseotalea sanaruensis</name>
    <dbReference type="NCBI Taxonomy" id="2482724"/>
    <lineage>
        <taxon>Bacteria</taxon>
        <taxon>Pseudomonadati</taxon>
        <taxon>Bacteroidota</taxon>
        <taxon>Cytophagia</taxon>
        <taxon>Cytophagales</taxon>
        <taxon>Chryseotaleaceae</taxon>
        <taxon>Chryseotalea</taxon>
    </lineage>
</organism>
<keyword evidence="2" id="KW-1003">Cell membrane</keyword>
<comment type="caution">
    <text evidence="7">The sequence shown here is derived from an EMBL/GenBank/DDBJ whole genome shotgun (WGS) entry which is preliminary data.</text>
</comment>